<comment type="caution">
    <text evidence="1">The sequence shown here is derived from an EMBL/GenBank/DDBJ whole genome shotgun (WGS) entry which is preliminary data.</text>
</comment>
<organism evidence="1 2">
    <name type="scientific">Anaeromicrobium sediminis</name>
    <dbReference type="NCBI Taxonomy" id="1478221"/>
    <lineage>
        <taxon>Bacteria</taxon>
        <taxon>Bacillati</taxon>
        <taxon>Bacillota</taxon>
        <taxon>Clostridia</taxon>
        <taxon>Peptostreptococcales</taxon>
        <taxon>Thermotaleaceae</taxon>
        <taxon>Anaeromicrobium</taxon>
    </lineage>
</organism>
<protein>
    <recommendedName>
        <fullName evidence="3">DUF1850 domain-containing protein</fullName>
    </recommendedName>
</protein>
<gene>
    <name evidence="1" type="ORF">CCE28_11710</name>
</gene>
<proteinExistence type="predicted"/>
<evidence type="ECO:0000313" key="2">
    <source>
        <dbReference type="Proteomes" id="UP000216024"/>
    </source>
</evidence>
<name>A0A267MJT5_9FIRM</name>
<evidence type="ECO:0008006" key="3">
    <source>
        <dbReference type="Google" id="ProtNLM"/>
    </source>
</evidence>
<dbReference type="RefSeq" id="WP_095133908.1">
    <property type="nucleotide sequence ID" value="NZ_NIBG01000009.1"/>
</dbReference>
<keyword evidence="2" id="KW-1185">Reference proteome</keyword>
<accession>A0A267MJT5</accession>
<sequence>MKKTFLILALLALILFSYNMTVLEVFVADKGVDNGKILLRIPVKTGRTFEVNWIHSVSKRPVIEKYEIQNNLKIAISEMKFDTFSANLPARPDYDTKWEYKDNYIRVYNYNMEFDEVPVVIGEVIADHIICIKNNVVYLRQLYRPGGFVKIRVKKMNLIKYMAKEGVR</sequence>
<dbReference type="AlphaFoldDB" id="A0A267MJT5"/>
<dbReference type="OrthoDB" id="4304at2"/>
<dbReference type="Proteomes" id="UP000216024">
    <property type="component" value="Unassembled WGS sequence"/>
</dbReference>
<evidence type="ECO:0000313" key="1">
    <source>
        <dbReference type="EMBL" id="PAB59178.1"/>
    </source>
</evidence>
<dbReference type="EMBL" id="NIBG01000009">
    <property type="protein sequence ID" value="PAB59178.1"/>
    <property type="molecule type" value="Genomic_DNA"/>
</dbReference>
<dbReference type="InterPro" id="IPR015001">
    <property type="entry name" value="DUF1850"/>
</dbReference>
<reference evidence="1 2" key="1">
    <citation type="submission" date="2017-06" db="EMBL/GenBank/DDBJ databases">
        <title>Draft genome sequence of anaerobic fermentative bacterium Anaeromicrobium sediminis DY2726D isolated from West Pacific Ocean sediments.</title>
        <authorList>
            <person name="Zeng X."/>
        </authorList>
    </citation>
    <scope>NUCLEOTIDE SEQUENCE [LARGE SCALE GENOMIC DNA]</scope>
    <source>
        <strain evidence="1 2">DY2726D</strain>
    </source>
</reference>
<dbReference type="Pfam" id="PF08905">
    <property type="entry name" value="DUF1850"/>
    <property type="match status" value="1"/>
</dbReference>